<proteinExistence type="predicted"/>
<dbReference type="Gene3D" id="3.30.60.90">
    <property type="match status" value="1"/>
</dbReference>
<dbReference type="InterPro" id="IPR043145">
    <property type="entry name" value="Znf_ZZ_sf"/>
</dbReference>
<dbReference type="PANTHER" id="PTHR10039">
    <property type="entry name" value="AMELOGENIN"/>
    <property type="match status" value="1"/>
</dbReference>
<feature type="compositionally biased region" description="Acidic residues" evidence="5">
    <location>
        <begin position="737"/>
        <end position="748"/>
    </location>
</feature>
<sequence length="1542" mass="175359">MANQDATDLGILWTRAVDKYTQKTGQKLAHLRGQSISDVMQTTAVEKKRFESYRHDNGKLDKVRAAFGRHLDGMQKCLDGVQTIGEAASAFPPAMPVGIIFAACGHMFQAFAGVQKDYDQAEAFFDHSRRFFDNLTLLEGKTDPRPLAKAIVRTFASQLVICGIVQDMKNNGRFKQWLNALWNLESPELAAAYAEMQASIEELGATVGYATYSAIRDAYEELKATHEDVGEISEKIDELDANISRVRESMGEQLQTLYASNLGLDKKITEGFDGVQAKQDEAYAVQLRIAQMQENLLNAFEKASMPASSDTKSHSGDLPRDSANEKAQALDTVKTFFIGNSILFPRIEKVLDANRIERERIKRQRVGDSVAWLAEHPNFTRWLDGQVTCLKICGSTGMGKSFSMEAAIDLVQRSTNPPSDVAYYFVQPDLDLPQSTEAALACAALQVVEANHRYAERVASDIKEDVQKLVNRVNRLVYWKTSGVIEADTSTDLVDVPIWKRFFTSGYTEIASSKRRLFLILDGMDELPNGLDQLVAFLLDLQRSEAPIHVLLSTRDAAWPSDSRIQTVTIDLTRDLIAPGLKSVVKHRLQSSQRLRSFSTQLKRKIYRKIVSQADSMLYVEHILRRLSHISRESIVNKELENLPRGLPEVYSSLMEECGRYRSKKQLEGLRTLFAWLAFCKRPLTLGEVITLFRASEPNEGLKLDIEEEITVKCSSILELSQSHVRGIDTKATSQEDVTEFDDDQSSDDDEMDVELFNAANVAFADQPLRRYFRSATLASATDLKDLRIAAPQAHLRLFSACIDIITKTTNQAESQQHIQEYAVVYWKEHFCELNSEESSESMACQVVCALYLLMANVDPYAQVLSRKHISPSEFYPDRTSSTIPWYERILAWTQQGLELPAGLLPPHVMEWAMSIDRESILLTFGRGHYNVWMHNANDTSPRGYELAQRCVQLAGVLDCAIEDDPMKDGLSLVHYFSPGNMNTDVLRALGLLAWAQFWKFDFKGNRTAKNNVIKESSSYLQRSLESMHSSGMERVRLIRLLYFNRNTVGAFESTQMLKWADEGLAILDRLDPLASSVQEKQEIQEKRRELLTRKIMSGLMPLNQWEELHEACKLYRAKYGLAASLPQQDMMEAFITACDKLDPSGRQRKQLMQSLSKKERQVWLGWLFNRITTSVQRNATRISDWAGSEDVHLWITWLTEFEKSRPWRPFYGLKKRNVLWPDPYQRLVALGCLAHLYFENLHDAEQAKKIHRKILALGEPKVQDRKFGMKREVERIRNRHVGLIFAQFQDATSWSRKEALLGEAMTMPNFSDENLHGCHAGALVARMLKVVEPKKYQPFMENTFKVLVNDLKDGIASNDGTSLTALAMLLASLPSLERDALIALSLRHSVLDRELHGRVYDDENSDTHGDLSGYIAYCDRCKKSGSDWTTPLWKCLECANVDLCDACLQSHRACLREAHSDESFIHKKLKDWAKLCIETHRFIRGPIKGWRGVRKGVIRVGENCFEVKDWLKSLREERWPKAWAWYWKTCGLNHDVGGEDD</sequence>
<dbReference type="EMBL" id="KV441473">
    <property type="protein sequence ID" value="OAG23398.1"/>
    <property type="molecule type" value="Genomic_DNA"/>
</dbReference>
<dbReference type="Pfam" id="PF24883">
    <property type="entry name" value="NPHP3_N"/>
    <property type="match status" value="1"/>
</dbReference>
<keyword evidence="3" id="KW-0863">Zinc-finger</keyword>
<keyword evidence="9" id="KW-1185">Reference proteome</keyword>
<dbReference type="RefSeq" id="XP_018388819.1">
    <property type="nucleotide sequence ID" value="XM_018528193.1"/>
</dbReference>
<evidence type="ECO:0000256" key="4">
    <source>
        <dbReference type="ARBA" id="ARBA00022833"/>
    </source>
</evidence>
<evidence type="ECO:0000256" key="3">
    <source>
        <dbReference type="ARBA" id="ARBA00022771"/>
    </source>
</evidence>
<dbReference type="InterPro" id="IPR056884">
    <property type="entry name" value="NPHP3-like_N"/>
</dbReference>
<dbReference type="InterPro" id="IPR027417">
    <property type="entry name" value="P-loop_NTPase"/>
</dbReference>
<dbReference type="Pfam" id="PF17109">
    <property type="entry name" value="Goodbye"/>
    <property type="match status" value="1"/>
</dbReference>
<dbReference type="SUPFAM" id="SSF57850">
    <property type="entry name" value="RING/U-box"/>
    <property type="match status" value="1"/>
</dbReference>
<dbReference type="Proteomes" id="UP000077248">
    <property type="component" value="Unassembled WGS sequence"/>
</dbReference>
<dbReference type="PANTHER" id="PTHR10039:SF17">
    <property type="entry name" value="FUNGAL STAND N-TERMINAL GOODBYE DOMAIN-CONTAINING PROTEIN-RELATED"/>
    <property type="match status" value="1"/>
</dbReference>
<feature type="domain" description="Nephrocystin 3-like N-terminal" evidence="7">
    <location>
        <begin position="370"/>
        <end position="555"/>
    </location>
</feature>
<evidence type="ECO:0000313" key="9">
    <source>
        <dbReference type="Proteomes" id="UP000077248"/>
    </source>
</evidence>
<dbReference type="GO" id="GO:0008270">
    <property type="term" value="F:zinc ion binding"/>
    <property type="evidence" value="ECO:0007669"/>
    <property type="project" value="UniProtKB-KW"/>
</dbReference>
<feature type="region of interest" description="Disordered" evidence="5">
    <location>
        <begin position="729"/>
        <end position="748"/>
    </location>
</feature>
<keyword evidence="4" id="KW-0862">Zinc</keyword>
<feature type="compositionally biased region" description="Basic and acidic residues" evidence="5">
    <location>
        <begin position="311"/>
        <end position="323"/>
    </location>
</feature>
<name>A0A177DV74_ALTAL</name>
<dbReference type="Gene3D" id="3.40.50.300">
    <property type="entry name" value="P-loop containing nucleotide triphosphate hydrolases"/>
    <property type="match status" value="1"/>
</dbReference>
<keyword evidence="2" id="KW-0677">Repeat</keyword>
<gene>
    <name evidence="8" type="ORF">CC77DRAFT_1059098</name>
</gene>
<evidence type="ECO:0000256" key="2">
    <source>
        <dbReference type="ARBA" id="ARBA00022737"/>
    </source>
</evidence>
<dbReference type="VEuPathDB" id="FungiDB:CC77DRAFT_1059098"/>
<feature type="domain" description="Fungal STAND N-terminal Goodbye" evidence="6">
    <location>
        <begin position="13"/>
        <end position="131"/>
    </location>
</feature>
<keyword evidence="1" id="KW-0479">Metal-binding</keyword>
<reference evidence="8 9" key="1">
    <citation type="submission" date="2016-05" db="EMBL/GenBank/DDBJ databases">
        <title>Comparative analysis of secretome profiles of manganese(II)-oxidizing ascomycete fungi.</title>
        <authorList>
            <consortium name="DOE Joint Genome Institute"/>
            <person name="Zeiner C.A."/>
            <person name="Purvine S.O."/>
            <person name="Zink E.M."/>
            <person name="Wu S."/>
            <person name="Pasa-Tolic L."/>
            <person name="Chaput D.L."/>
            <person name="Haridas S."/>
            <person name="Grigoriev I.V."/>
            <person name="Santelli C.M."/>
            <person name="Hansel C.M."/>
        </authorList>
    </citation>
    <scope>NUCLEOTIDE SEQUENCE [LARGE SCALE GENOMIC DNA]</scope>
    <source>
        <strain evidence="8 9">SRC1lrK2f</strain>
    </source>
</reference>
<evidence type="ECO:0000256" key="5">
    <source>
        <dbReference type="SAM" id="MobiDB-lite"/>
    </source>
</evidence>
<dbReference type="InterPro" id="IPR031350">
    <property type="entry name" value="Goodbye_dom"/>
</dbReference>
<evidence type="ECO:0000256" key="1">
    <source>
        <dbReference type="ARBA" id="ARBA00022723"/>
    </source>
</evidence>
<evidence type="ECO:0000313" key="8">
    <source>
        <dbReference type="EMBL" id="OAG23398.1"/>
    </source>
</evidence>
<evidence type="ECO:0000259" key="7">
    <source>
        <dbReference type="Pfam" id="PF24883"/>
    </source>
</evidence>
<dbReference type="KEGG" id="aalt:CC77DRAFT_1059098"/>
<dbReference type="GeneID" id="29113787"/>
<evidence type="ECO:0000259" key="6">
    <source>
        <dbReference type="Pfam" id="PF17109"/>
    </source>
</evidence>
<protein>
    <submittedName>
        <fullName evidence="8">Uncharacterized protein</fullName>
    </submittedName>
</protein>
<feature type="region of interest" description="Disordered" evidence="5">
    <location>
        <begin position="303"/>
        <end position="323"/>
    </location>
</feature>
<accession>A0A177DV74</accession>
<organism evidence="8 9">
    <name type="scientific">Alternaria alternata</name>
    <name type="common">Alternaria rot fungus</name>
    <name type="synonym">Torula alternata</name>
    <dbReference type="NCBI Taxonomy" id="5599"/>
    <lineage>
        <taxon>Eukaryota</taxon>
        <taxon>Fungi</taxon>
        <taxon>Dikarya</taxon>
        <taxon>Ascomycota</taxon>
        <taxon>Pezizomycotina</taxon>
        <taxon>Dothideomycetes</taxon>
        <taxon>Pleosporomycetidae</taxon>
        <taxon>Pleosporales</taxon>
        <taxon>Pleosporineae</taxon>
        <taxon>Pleosporaceae</taxon>
        <taxon>Alternaria</taxon>
        <taxon>Alternaria sect. Alternaria</taxon>
        <taxon>Alternaria alternata complex</taxon>
    </lineage>
</organism>